<proteinExistence type="inferred from homology"/>
<dbReference type="PRINTS" id="PR00179">
    <property type="entry name" value="LIPOCALIN"/>
</dbReference>
<protein>
    <recommendedName>
        <fullName evidence="3">Lipocalin/cytosolic fatty-acid binding domain-containing protein</fullName>
    </recommendedName>
</protein>
<organism evidence="4 5">
    <name type="scientific">Megalops atlanticus</name>
    <name type="common">Tarpon</name>
    <name type="synonym">Clupea gigantea</name>
    <dbReference type="NCBI Taxonomy" id="7932"/>
    <lineage>
        <taxon>Eukaryota</taxon>
        <taxon>Metazoa</taxon>
        <taxon>Chordata</taxon>
        <taxon>Craniata</taxon>
        <taxon>Vertebrata</taxon>
        <taxon>Euteleostomi</taxon>
        <taxon>Actinopterygii</taxon>
        <taxon>Neopterygii</taxon>
        <taxon>Teleostei</taxon>
        <taxon>Elopiformes</taxon>
        <taxon>Megalopidae</taxon>
        <taxon>Megalops</taxon>
    </lineage>
</organism>
<dbReference type="PANTHER" id="PTHR11430">
    <property type="entry name" value="LIPOCALIN"/>
    <property type="match status" value="1"/>
</dbReference>
<name>A0A9D3QB89_MEGAT</name>
<reference evidence="4" key="1">
    <citation type="submission" date="2021-01" db="EMBL/GenBank/DDBJ databases">
        <authorList>
            <person name="Zahm M."/>
            <person name="Roques C."/>
            <person name="Cabau C."/>
            <person name="Klopp C."/>
            <person name="Donnadieu C."/>
            <person name="Jouanno E."/>
            <person name="Lampietro C."/>
            <person name="Louis A."/>
            <person name="Herpin A."/>
            <person name="Echchiki A."/>
            <person name="Berthelot C."/>
            <person name="Parey E."/>
            <person name="Roest-Crollius H."/>
            <person name="Braasch I."/>
            <person name="Postlethwait J."/>
            <person name="Bobe J."/>
            <person name="Montfort J."/>
            <person name="Bouchez O."/>
            <person name="Begum T."/>
            <person name="Mejri S."/>
            <person name="Adams A."/>
            <person name="Chen W.-J."/>
            <person name="Guiguen Y."/>
        </authorList>
    </citation>
    <scope>NUCLEOTIDE SEQUENCE</scope>
    <source>
        <strain evidence="4">YG-15Mar2019-1</strain>
        <tissue evidence="4">Brain</tissue>
    </source>
</reference>
<dbReference type="AlphaFoldDB" id="A0A9D3QB89"/>
<feature type="signal peptide" evidence="2">
    <location>
        <begin position="1"/>
        <end position="20"/>
    </location>
</feature>
<feature type="chain" id="PRO_5038679638" description="Lipocalin/cytosolic fatty-acid binding domain-containing protein" evidence="2">
    <location>
        <begin position="21"/>
        <end position="183"/>
    </location>
</feature>
<evidence type="ECO:0000256" key="1">
    <source>
        <dbReference type="ARBA" id="ARBA00006889"/>
    </source>
</evidence>
<comment type="similarity">
    <text evidence="1">Belongs to the calycin superfamily. Lipocalin family.</text>
</comment>
<keyword evidence="2" id="KW-0732">Signal</keyword>
<sequence>MTATLLSMLGALLCALLARADVLPQSDFDLQRMAGKWYLIGFATNAHWFVSKKSEMKMGTAVLAPTAGGDLDMTYTSVNSDGSCWKMTHLAKKTDIPGRFTFRSQHWKNDNDMRVVSVKYDDYALIHTIKTKGGVSEVLNKMYSRSTDLSPGLMQKFEQFSKESGVLPENIVFLAKNGECPDA</sequence>
<evidence type="ECO:0000259" key="3">
    <source>
        <dbReference type="Pfam" id="PF00061"/>
    </source>
</evidence>
<dbReference type="OrthoDB" id="9048943at2759"/>
<dbReference type="PRINTS" id="PR01254">
    <property type="entry name" value="PGNDSYNTHASE"/>
</dbReference>
<comment type="caution">
    <text evidence="4">The sequence shown here is derived from an EMBL/GenBank/DDBJ whole genome shotgun (WGS) entry which is preliminary data.</text>
</comment>
<dbReference type="SUPFAM" id="SSF50814">
    <property type="entry name" value="Lipocalins"/>
    <property type="match status" value="1"/>
</dbReference>
<dbReference type="Proteomes" id="UP001046870">
    <property type="component" value="Chromosome 2"/>
</dbReference>
<accession>A0A9D3QB89</accession>
<dbReference type="EMBL" id="JAFDVH010000002">
    <property type="protein sequence ID" value="KAG7487301.1"/>
    <property type="molecule type" value="Genomic_DNA"/>
</dbReference>
<evidence type="ECO:0000313" key="4">
    <source>
        <dbReference type="EMBL" id="KAG7487301.1"/>
    </source>
</evidence>
<dbReference type="Gene3D" id="2.40.128.20">
    <property type="match status" value="1"/>
</dbReference>
<dbReference type="GO" id="GO:0036094">
    <property type="term" value="F:small molecule binding"/>
    <property type="evidence" value="ECO:0007669"/>
    <property type="project" value="InterPro"/>
</dbReference>
<evidence type="ECO:0000256" key="2">
    <source>
        <dbReference type="SAM" id="SignalP"/>
    </source>
</evidence>
<gene>
    <name evidence="4" type="ORF">MATL_G00021800</name>
</gene>
<dbReference type="InterPro" id="IPR000566">
    <property type="entry name" value="Lipocln_cytosolic_FA-bd_dom"/>
</dbReference>
<dbReference type="InterPro" id="IPR012674">
    <property type="entry name" value="Calycin"/>
</dbReference>
<dbReference type="InterPro" id="IPR002345">
    <property type="entry name" value="Lipocalin"/>
</dbReference>
<feature type="domain" description="Lipocalin/cytosolic fatty-acid binding" evidence="3">
    <location>
        <begin position="34"/>
        <end position="176"/>
    </location>
</feature>
<dbReference type="Pfam" id="PF00061">
    <property type="entry name" value="Lipocalin"/>
    <property type="match status" value="1"/>
</dbReference>
<keyword evidence="5" id="KW-1185">Reference proteome</keyword>
<dbReference type="PANTHER" id="PTHR11430:SF133">
    <property type="entry name" value="LIPOCALIN"/>
    <property type="match status" value="1"/>
</dbReference>
<evidence type="ECO:0000313" key="5">
    <source>
        <dbReference type="Proteomes" id="UP001046870"/>
    </source>
</evidence>